<gene>
    <name evidence="1" type="ORF">FHP08_02350</name>
</gene>
<comment type="caution">
    <text evidence="1">The sequence shown here is derived from an EMBL/GenBank/DDBJ whole genome shotgun (WGS) entry which is preliminary data.</text>
</comment>
<dbReference type="PANTHER" id="PTHR13812">
    <property type="entry name" value="KETIMINE REDUCTASE MU-CRYSTALLIN"/>
    <property type="match status" value="1"/>
</dbReference>
<protein>
    <submittedName>
        <fullName evidence="1">Delta(1)-pyrroline-2-carboxylate reductase family protein</fullName>
    </submittedName>
</protein>
<dbReference type="OrthoDB" id="5293744at2"/>
<organism evidence="1 2">
    <name type="scientific">Zeimonas arvi</name>
    <dbReference type="NCBI Taxonomy" id="2498847"/>
    <lineage>
        <taxon>Bacteria</taxon>
        <taxon>Pseudomonadati</taxon>
        <taxon>Pseudomonadota</taxon>
        <taxon>Betaproteobacteria</taxon>
        <taxon>Burkholderiales</taxon>
        <taxon>Burkholderiaceae</taxon>
        <taxon>Zeimonas</taxon>
    </lineage>
</organism>
<accession>A0A5C8P4I2</accession>
<dbReference type="Gene3D" id="3.30.1780.10">
    <property type="entry name" value="ornithine cyclodeaminase, domain 1"/>
    <property type="match status" value="1"/>
</dbReference>
<dbReference type="InterPro" id="IPR023401">
    <property type="entry name" value="ODC_N"/>
</dbReference>
<dbReference type="NCBIfam" id="NF005603">
    <property type="entry name" value="PRK07340.1"/>
    <property type="match status" value="1"/>
</dbReference>
<keyword evidence="2" id="KW-1185">Reference proteome</keyword>
<dbReference type="Proteomes" id="UP000321548">
    <property type="component" value="Unassembled WGS sequence"/>
</dbReference>
<reference evidence="1 2" key="1">
    <citation type="submission" date="2019-06" db="EMBL/GenBank/DDBJ databases">
        <title>Quisquiliibacterium sp. nov., isolated from a maize field.</title>
        <authorList>
            <person name="Lin S.-Y."/>
            <person name="Tsai C.-F."/>
            <person name="Young C.-C."/>
        </authorList>
    </citation>
    <scope>NUCLEOTIDE SEQUENCE [LARGE SCALE GENOMIC DNA]</scope>
    <source>
        <strain evidence="1 2">CC-CFT501</strain>
    </source>
</reference>
<dbReference type="EMBL" id="VDUY01000001">
    <property type="protein sequence ID" value="TXL68542.1"/>
    <property type="molecule type" value="Genomic_DNA"/>
</dbReference>
<dbReference type="RefSeq" id="WP_147702682.1">
    <property type="nucleotide sequence ID" value="NZ_VDUY01000001.1"/>
</dbReference>
<dbReference type="Pfam" id="PF02423">
    <property type="entry name" value="OCD_Mu_crystall"/>
    <property type="match status" value="1"/>
</dbReference>
<dbReference type="InterPro" id="IPR036291">
    <property type="entry name" value="NAD(P)-bd_dom_sf"/>
</dbReference>
<dbReference type="GO" id="GO:0005737">
    <property type="term" value="C:cytoplasm"/>
    <property type="evidence" value="ECO:0007669"/>
    <property type="project" value="TreeGrafter"/>
</dbReference>
<name>A0A5C8P4I2_9BURK</name>
<dbReference type="PANTHER" id="PTHR13812:SF19">
    <property type="entry name" value="KETIMINE REDUCTASE MU-CRYSTALLIN"/>
    <property type="match status" value="1"/>
</dbReference>
<dbReference type="AlphaFoldDB" id="A0A5C8P4I2"/>
<dbReference type="PIRSF" id="PIRSF001439">
    <property type="entry name" value="CryM"/>
    <property type="match status" value="1"/>
</dbReference>
<evidence type="ECO:0000313" key="1">
    <source>
        <dbReference type="EMBL" id="TXL68542.1"/>
    </source>
</evidence>
<dbReference type="InterPro" id="IPR003462">
    <property type="entry name" value="ODC_Mu_crystall"/>
</dbReference>
<dbReference type="SUPFAM" id="SSF51735">
    <property type="entry name" value="NAD(P)-binding Rossmann-fold domains"/>
    <property type="match status" value="1"/>
</dbReference>
<dbReference type="Gene3D" id="3.40.50.720">
    <property type="entry name" value="NAD(P)-binding Rossmann-like Domain"/>
    <property type="match status" value="1"/>
</dbReference>
<evidence type="ECO:0000313" key="2">
    <source>
        <dbReference type="Proteomes" id="UP000321548"/>
    </source>
</evidence>
<sequence length="319" mass="32682">MKVLDAQATAAALPWAGLIGALRDMLARRRAGLTQSPERLAVPLSGGILLAMPATDGEYASTKLVTVCAGNAARGLPTLLGEVLLMRADTGERLLMLDGPTVTARRTAAMSALAAIELGAARLSAPTGATAGPAPKGGPSMLIVGSGVQAQGHLEVFTQALGVRRVRVASRNPANAQAFAARGRAAGVDCEAIGHPAQALREADIVVTGTTSLAPLFDDDPAFDGFVAAVGAFRPEMCELPAGLVGRARLYIDDKPGGLHEAGDFIQAKADWDRVTALEDAIAAGDRPAAGPVVFKSVGQALWDLAACRLAVERLGAAR</sequence>
<proteinExistence type="predicted"/>